<dbReference type="EMBL" id="SJPX01000003">
    <property type="protein sequence ID" value="TWU51254.1"/>
    <property type="molecule type" value="Genomic_DNA"/>
</dbReference>
<dbReference type="HAMAP" id="MF_00167">
    <property type="entry name" value="CsrA"/>
    <property type="match status" value="1"/>
</dbReference>
<evidence type="ECO:0000256" key="1">
    <source>
        <dbReference type="ARBA" id="ARBA00022490"/>
    </source>
</evidence>
<accession>A0A5C6ESC1</accession>
<feature type="region of interest" description="Disordered" evidence="5">
    <location>
        <begin position="53"/>
        <end position="78"/>
    </location>
</feature>
<dbReference type="GO" id="GO:0048027">
    <property type="term" value="F:mRNA 5'-UTR binding"/>
    <property type="evidence" value="ECO:0007669"/>
    <property type="project" value="UniProtKB-UniRule"/>
</dbReference>
<dbReference type="AlphaFoldDB" id="A0A5C6ESC1"/>
<keyword evidence="1 4" id="KW-0963">Cytoplasm</keyword>
<dbReference type="PANTHER" id="PTHR34984">
    <property type="entry name" value="CARBON STORAGE REGULATOR"/>
    <property type="match status" value="1"/>
</dbReference>
<dbReference type="GO" id="GO:0006109">
    <property type="term" value="P:regulation of carbohydrate metabolic process"/>
    <property type="evidence" value="ECO:0007669"/>
    <property type="project" value="InterPro"/>
</dbReference>
<dbReference type="PANTHER" id="PTHR34984:SF1">
    <property type="entry name" value="CARBON STORAGE REGULATOR"/>
    <property type="match status" value="1"/>
</dbReference>
<evidence type="ECO:0000256" key="2">
    <source>
        <dbReference type="ARBA" id="ARBA00022845"/>
    </source>
</evidence>
<evidence type="ECO:0000313" key="7">
    <source>
        <dbReference type="Proteomes" id="UP000317977"/>
    </source>
</evidence>
<reference evidence="6 7" key="1">
    <citation type="submission" date="2019-02" db="EMBL/GenBank/DDBJ databases">
        <title>Deep-cultivation of Planctomycetes and their phenomic and genomic characterization uncovers novel biology.</title>
        <authorList>
            <person name="Wiegand S."/>
            <person name="Jogler M."/>
            <person name="Boedeker C."/>
            <person name="Pinto D."/>
            <person name="Vollmers J."/>
            <person name="Rivas-Marin E."/>
            <person name="Kohn T."/>
            <person name="Peeters S.H."/>
            <person name="Heuer A."/>
            <person name="Rast P."/>
            <person name="Oberbeckmann S."/>
            <person name="Bunk B."/>
            <person name="Jeske O."/>
            <person name="Meyerdierks A."/>
            <person name="Storesund J.E."/>
            <person name="Kallscheuer N."/>
            <person name="Luecker S."/>
            <person name="Lage O.M."/>
            <person name="Pohl T."/>
            <person name="Merkel B.J."/>
            <person name="Hornburger P."/>
            <person name="Mueller R.-W."/>
            <person name="Bruemmer F."/>
            <person name="Labrenz M."/>
            <person name="Spormann A.M."/>
            <person name="Op Den Camp H."/>
            <person name="Overmann J."/>
            <person name="Amann R."/>
            <person name="Jetten M.S.M."/>
            <person name="Mascher T."/>
            <person name="Medema M.H."/>
            <person name="Devos D.P."/>
            <person name="Kaster A.-K."/>
            <person name="Ovreas L."/>
            <person name="Rohde M."/>
            <person name="Galperin M.Y."/>
            <person name="Jogler C."/>
        </authorList>
    </citation>
    <scope>NUCLEOTIDE SEQUENCE [LARGE SCALE GENOMIC DNA]</scope>
    <source>
        <strain evidence="6 7">Poly59</strain>
    </source>
</reference>
<evidence type="ECO:0000256" key="3">
    <source>
        <dbReference type="ARBA" id="ARBA00022884"/>
    </source>
</evidence>
<comment type="function">
    <text evidence="4">A translational regulator that binds mRNA to regulate translation initiation and/or mRNA stability. Usually binds in the 5'-UTR at or near the Shine-Dalgarno sequence preventing ribosome-binding, thus repressing translation. Its main target seems to be the major flagellin gene, while its function is anatagonized by FliW.</text>
</comment>
<dbReference type="GO" id="GO:0044781">
    <property type="term" value="P:bacterial-type flagellum organization"/>
    <property type="evidence" value="ECO:0007669"/>
    <property type="project" value="UniProtKB-KW"/>
</dbReference>
<evidence type="ECO:0000256" key="4">
    <source>
        <dbReference type="HAMAP-Rule" id="MF_00167"/>
    </source>
</evidence>
<dbReference type="GO" id="GO:0005829">
    <property type="term" value="C:cytosol"/>
    <property type="evidence" value="ECO:0007669"/>
    <property type="project" value="TreeGrafter"/>
</dbReference>
<evidence type="ECO:0000313" key="6">
    <source>
        <dbReference type="EMBL" id="TWU51254.1"/>
    </source>
</evidence>
<keyword evidence="2 4" id="KW-0810">Translation regulation</keyword>
<dbReference type="OrthoDB" id="289081at2"/>
<protein>
    <recommendedName>
        <fullName evidence="4">Translational regulator CsrA</fullName>
    </recommendedName>
</protein>
<sequence>MLVLSRKAGQQIHIGDDVVITLTKVTGNRVAVGIEAPLEVSIRRGELEIHNDESESSTVILLRHDDSRPPSSHLAAAQ</sequence>
<comment type="subcellular location">
    <subcellularLocation>
        <location evidence="4">Cytoplasm</location>
    </subcellularLocation>
</comment>
<dbReference type="Proteomes" id="UP000317977">
    <property type="component" value="Unassembled WGS sequence"/>
</dbReference>
<keyword evidence="3 4" id="KW-0694">RNA-binding</keyword>
<gene>
    <name evidence="6" type="primary">csrA_1</name>
    <name evidence="4" type="synonym">csrA</name>
    <name evidence="6" type="ORF">Poly59_28460</name>
</gene>
<evidence type="ECO:0000256" key="5">
    <source>
        <dbReference type="SAM" id="MobiDB-lite"/>
    </source>
</evidence>
<keyword evidence="4" id="KW-1005">Bacterial flagellum biogenesis</keyword>
<keyword evidence="4" id="KW-0678">Repressor</keyword>
<dbReference type="GO" id="GO:1902208">
    <property type="term" value="P:regulation of bacterial-type flagellum assembly"/>
    <property type="evidence" value="ECO:0007669"/>
    <property type="project" value="UniProtKB-UniRule"/>
</dbReference>
<dbReference type="GO" id="GO:0006402">
    <property type="term" value="P:mRNA catabolic process"/>
    <property type="evidence" value="ECO:0007669"/>
    <property type="project" value="InterPro"/>
</dbReference>
<dbReference type="GO" id="GO:0045947">
    <property type="term" value="P:negative regulation of translational initiation"/>
    <property type="evidence" value="ECO:0007669"/>
    <property type="project" value="UniProtKB-UniRule"/>
</dbReference>
<comment type="subunit">
    <text evidence="4">Homodimer; the beta-strands of each monomer intercalate to form a hydrophobic core, while the alpha-helices form wings that extend away from the core.</text>
</comment>
<dbReference type="InterPro" id="IPR036107">
    <property type="entry name" value="CsrA_sf"/>
</dbReference>
<dbReference type="Pfam" id="PF02599">
    <property type="entry name" value="CsrA"/>
    <property type="match status" value="1"/>
</dbReference>
<organism evidence="6 7">
    <name type="scientific">Rubripirellula reticaptiva</name>
    <dbReference type="NCBI Taxonomy" id="2528013"/>
    <lineage>
        <taxon>Bacteria</taxon>
        <taxon>Pseudomonadati</taxon>
        <taxon>Planctomycetota</taxon>
        <taxon>Planctomycetia</taxon>
        <taxon>Pirellulales</taxon>
        <taxon>Pirellulaceae</taxon>
        <taxon>Rubripirellula</taxon>
    </lineage>
</organism>
<name>A0A5C6ESC1_9BACT</name>
<dbReference type="Gene3D" id="2.60.40.4380">
    <property type="entry name" value="Translational regulator CsrA"/>
    <property type="match status" value="1"/>
</dbReference>
<keyword evidence="7" id="KW-1185">Reference proteome</keyword>
<comment type="similarity">
    <text evidence="4">Belongs to the CsrA/RsmA family.</text>
</comment>
<dbReference type="InterPro" id="IPR003751">
    <property type="entry name" value="CsrA"/>
</dbReference>
<proteinExistence type="inferred from homology"/>
<comment type="caution">
    <text evidence="6">The sequence shown here is derived from an EMBL/GenBank/DDBJ whole genome shotgun (WGS) entry which is preliminary data.</text>
</comment>
<dbReference type="RefSeq" id="WP_146534650.1">
    <property type="nucleotide sequence ID" value="NZ_SJPX01000003.1"/>
</dbReference>
<dbReference type="SUPFAM" id="SSF117130">
    <property type="entry name" value="CsrA-like"/>
    <property type="match status" value="1"/>
</dbReference>